<dbReference type="Proteomes" id="UP000215316">
    <property type="component" value="Unassembled WGS sequence"/>
</dbReference>
<dbReference type="AlphaFoldDB" id="A0A225C7G6"/>
<comment type="caution">
    <text evidence="2">The sequence shown here is derived from an EMBL/GenBank/DDBJ whole genome shotgun (WGS) entry which is preliminary data.</text>
</comment>
<evidence type="ECO:0000256" key="1">
    <source>
        <dbReference type="SAM" id="MobiDB-lite"/>
    </source>
</evidence>
<dbReference type="RefSeq" id="WP_094127339.1">
    <property type="nucleotide sequence ID" value="NZ_CP040788.1"/>
</dbReference>
<keyword evidence="3" id="KW-1185">Reference proteome</keyword>
<accession>A0A225C7G6</accession>
<reference evidence="2" key="1">
    <citation type="submission" date="2017-08" db="EMBL/GenBank/DDBJ databases">
        <title>Genomes of multiple Clavibacter strains from different subspecies.</title>
        <authorList>
            <person name="Yuan X.-K."/>
            <person name="Li X.-S."/>
            <person name="Nie J."/>
            <person name="De Boer S.H."/>
        </authorList>
    </citation>
    <scope>NUCLEOTIDE SEQUENCE [LARGE SCALE GENOMIC DNA]</scope>
    <source>
        <strain evidence="2">ATCC 33566</strain>
    </source>
</reference>
<feature type="region of interest" description="Disordered" evidence="1">
    <location>
        <begin position="103"/>
        <end position="124"/>
    </location>
</feature>
<gene>
    <name evidence="2" type="ORF">B5P24_06350</name>
</gene>
<name>A0A225C7G6_9MICO</name>
<proteinExistence type="predicted"/>
<dbReference type="EMBL" id="MZMQ01000001">
    <property type="protein sequence ID" value="OQJ62648.1"/>
    <property type="molecule type" value="Genomic_DNA"/>
</dbReference>
<sequence length="124" mass="13140">MPGPAVPAGLAQALEPAYDTGIVEGIGLMLRSRTTAVARAVLVLDEELTAWWEALTATDARAAPARILAALADAAADARPSERYRLLEADRLVPSLRSRRLALRDDSPPTSGGAWIPYLPLDPG</sequence>
<organism evidence="2 3">
    <name type="scientific">Clavibacter tessellarius</name>
    <dbReference type="NCBI Taxonomy" id="31965"/>
    <lineage>
        <taxon>Bacteria</taxon>
        <taxon>Bacillati</taxon>
        <taxon>Actinomycetota</taxon>
        <taxon>Actinomycetes</taxon>
        <taxon>Micrococcales</taxon>
        <taxon>Microbacteriaceae</taxon>
        <taxon>Clavibacter</taxon>
    </lineage>
</organism>
<protein>
    <submittedName>
        <fullName evidence="2">Uncharacterized protein</fullName>
    </submittedName>
</protein>
<evidence type="ECO:0000313" key="2">
    <source>
        <dbReference type="EMBL" id="OQJ62648.1"/>
    </source>
</evidence>
<evidence type="ECO:0000313" key="3">
    <source>
        <dbReference type="Proteomes" id="UP000215316"/>
    </source>
</evidence>